<feature type="region of interest" description="Disordered" evidence="2">
    <location>
        <begin position="361"/>
        <end position="386"/>
    </location>
</feature>
<dbReference type="AlphaFoldDB" id="A0AAN6DFU8"/>
<feature type="region of interest" description="Disordered" evidence="2">
    <location>
        <begin position="160"/>
        <end position="180"/>
    </location>
</feature>
<dbReference type="Proteomes" id="UP001196530">
    <property type="component" value="Unassembled WGS sequence"/>
</dbReference>
<evidence type="ECO:0008006" key="5">
    <source>
        <dbReference type="Google" id="ProtNLM"/>
    </source>
</evidence>
<feature type="region of interest" description="Disordered" evidence="2">
    <location>
        <begin position="204"/>
        <end position="292"/>
    </location>
</feature>
<protein>
    <recommendedName>
        <fullName evidence="5">Shugoshin</fullName>
    </recommendedName>
</protein>
<name>A0AAN6DFU8_PICAN</name>
<evidence type="ECO:0000256" key="1">
    <source>
        <dbReference type="SAM" id="Coils"/>
    </source>
</evidence>
<proteinExistence type="predicted"/>
<dbReference type="GeneID" id="66128116"/>
<evidence type="ECO:0000313" key="4">
    <source>
        <dbReference type="Proteomes" id="UP001196530"/>
    </source>
</evidence>
<feature type="region of interest" description="Disordered" evidence="2">
    <location>
        <begin position="319"/>
        <end position="345"/>
    </location>
</feature>
<dbReference type="RefSeq" id="XP_043058759.1">
    <property type="nucleotide sequence ID" value="XM_043204722.1"/>
</dbReference>
<reference evidence="3" key="1">
    <citation type="journal article" date="2021" name="G3 (Bethesda)">
        <title>Genomic diversity, chromosomal rearrangements, and interspecies hybridization in the ogataea polymorpha species complex.</title>
        <authorList>
            <person name="Hanson S.J."/>
            <person name="Cinneide E.O."/>
            <person name="Salzberg L.I."/>
            <person name="Wolfe K.H."/>
            <person name="McGowan J."/>
            <person name="Fitzpatrick D.A."/>
            <person name="Matlin K."/>
        </authorList>
    </citation>
    <scope>NUCLEOTIDE SEQUENCE</scope>
    <source>
        <strain evidence="3">61-244</strain>
    </source>
</reference>
<feature type="coiled-coil region" evidence="1">
    <location>
        <begin position="46"/>
        <end position="80"/>
    </location>
</feature>
<dbReference type="EMBL" id="JAHLUX010000008">
    <property type="protein sequence ID" value="KAG7817330.1"/>
    <property type="molecule type" value="Genomic_DNA"/>
</dbReference>
<feature type="compositionally biased region" description="Basic residues" evidence="2">
    <location>
        <begin position="367"/>
        <end position="379"/>
    </location>
</feature>
<sequence>MARLANNPAVSRDLSGNTKPATRATPEVSSNFIELDFVKRRFLQQNKVLATKNSELMARISNLEAQLASAQSDNLSLRNAEVKLRDNFGKNLDSLEIDVIEKFEGILSQINRMRRELSVSETIAESRLRELKEAKIQEIRNREQQNTERWKRRRRSLSIRAETVDPQTPVVIPTPEPERPVVNDLCTPATVEADQVAQNEIAQKTSEPADVQEVPHEEMSYRPNLDPNVSPELLATPPQSKGKESKAIEVQSSSPEQLLKPKRPVVFQDNVDPLSMPTRADKRKSFSPHHSIRKLRRKSIIGESSDIKSRRATIIGVRRSRKTQREPLSQMDSNVPAQPLNRDETPTDSVFEFMETTVNADQENLNRQRRKSMHFRRTARGIEEIN</sequence>
<feature type="region of interest" description="Disordered" evidence="2">
    <location>
        <begin position="1"/>
        <end position="25"/>
    </location>
</feature>
<gene>
    <name evidence="3" type="ORF">KL928_004065</name>
</gene>
<feature type="compositionally biased region" description="Polar residues" evidence="2">
    <location>
        <begin position="326"/>
        <end position="336"/>
    </location>
</feature>
<accession>A0AAN6DFU8</accession>
<evidence type="ECO:0000313" key="3">
    <source>
        <dbReference type="EMBL" id="KAG7817330.1"/>
    </source>
</evidence>
<comment type="caution">
    <text evidence="3">The sequence shown here is derived from an EMBL/GenBank/DDBJ whole genome shotgun (WGS) entry which is preliminary data.</text>
</comment>
<organism evidence="3 4">
    <name type="scientific">Pichia angusta</name>
    <name type="common">Yeast</name>
    <name type="synonym">Hansenula polymorpha</name>
    <dbReference type="NCBI Taxonomy" id="870730"/>
    <lineage>
        <taxon>Eukaryota</taxon>
        <taxon>Fungi</taxon>
        <taxon>Dikarya</taxon>
        <taxon>Ascomycota</taxon>
        <taxon>Saccharomycotina</taxon>
        <taxon>Pichiomycetes</taxon>
        <taxon>Pichiales</taxon>
        <taxon>Pichiaceae</taxon>
        <taxon>Ogataea</taxon>
    </lineage>
</organism>
<keyword evidence="1" id="KW-0175">Coiled coil</keyword>
<evidence type="ECO:0000256" key="2">
    <source>
        <dbReference type="SAM" id="MobiDB-lite"/>
    </source>
</evidence>